<dbReference type="Proteomes" id="UP001638806">
    <property type="component" value="Unassembled WGS sequence"/>
</dbReference>
<gene>
    <name evidence="1" type="ORF">ACCO45_013170</name>
</gene>
<comment type="caution">
    <text evidence="1">The sequence shown here is derived from an EMBL/GenBank/DDBJ whole genome shotgun (WGS) entry which is preliminary data.</text>
</comment>
<protein>
    <submittedName>
        <fullName evidence="1">Uncharacterized protein</fullName>
    </submittedName>
</protein>
<evidence type="ECO:0000313" key="2">
    <source>
        <dbReference type="Proteomes" id="UP001638806"/>
    </source>
</evidence>
<dbReference type="EMBL" id="JBGNUJ010000012">
    <property type="protein sequence ID" value="KAL3953227.1"/>
    <property type="molecule type" value="Genomic_DNA"/>
</dbReference>
<keyword evidence="2" id="KW-1185">Reference proteome</keyword>
<sequence length="124" mass="13550">MKFFATLLLTAAAGTAMAAEDQCATVGERCNLSIHPPVRCCPFMTCAGVTRPGEWGWVSFALQLPRRQVSSAVKLIRVGNSAARIRRIQAASQYPTTLVDWWTEVHVTVRDEMGAGLSRRRASG</sequence>
<organism evidence="1 2">
    <name type="scientific">Purpureocillium lilacinum</name>
    <name type="common">Paecilomyces lilacinus</name>
    <dbReference type="NCBI Taxonomy" id="33203"/>
    <lineage>
        <taxon>Eukaryota</taxon>
        <taxon>Fungi</taxon>
        <taxon>Dikarya</taxon>
        <taxon>Ascomycota</taxon>
        <taxon>Pezizomycotina</taxon>
        <taxon>Sordariomycetes</taxon>
        <taxon>Hypocreomycetidae</taxon>
        <taxon>Hypocreales</taxon>
        <taxon>Ophiocordycipitaceae</taxon>
        <taxon>Purpureocillium</taxon>
    </lineage>
</organism>
<reference evidence="1" key="1">
    <citation type="submission" date="2024-12" db="EMBL/GenBank/DDBJ databases">
        <title>Comparative genomics and development of molecular markers within Purpureocillium lilacinum and among Purpureocillium species.</title>
        <authorList>
            <person name="Yeh Z.-Y."/>
            <person name="Ni N.-T."/>
            <person name="Lo P.-H."/>
            <person name="Mushyakhwo K."/>
            <person name="Lin C.-F."/>
            <person name="Nai Y.-S."/>
        </authorList>
    </citation>
    <scope>NUCLEOTIDE SEQUENCE</scope>
    <source>
        <strain evidence="1">NCHU-NPUST-175</strain>
    </source>
</reference>
<proteinExistence type="predicted"/>
<name>A0ACC4DA71_PURLI</name>
<accession>A0ACC4DA71</accession>
<evidence type="ECO:0000313" key="1">
    <source>
        <dbReference type="EMBL" id="KAL3953227.1"/>
    </source>
</evidence>